<accession>A0A9P8Y9L3</accession>
<name>A0A9P8Y9L3_9PEZI</name>
<dbReference type="GeneID" id="70177320"/>
<protein>
    <submittedName>
        <fullName evidence="2">Uncharacterized protein</fullName>
    </submittedName>
</protein>
<gene>
    <name evidence="2" type="ORF">B0I36DRAFT_105050</name>
</gene>
<dbReference type="AlphaFoldDB" id="A0A9P8Y9L3"/>
<dbReference type="RefSeq" id="XP_046013938.1">
    <property type="nucleotide sequence ID" value="XM_046147774.1"/>
</dbReference>
<keyword evidence="3" id="KW-1185">Reference proteome</keyword>
<feature type="region of interest" description="Disordered" evidence="1">
    <location>
        <begin position="1"/>
        <end position="28"/>
    </location>
</feature>
<evidence type="ECO:0000313" key="3">
    <source>
        <dbReference type="Proteomes" id="UP000756346"/>
    </source>
</evidence>
<comment type="caution">
    <text evidence="2">The sequence shown here is derived from an EMBL/GenBank/DDBJ whole genome shotgun (WGS) entry which is preliminary data.</text>
</comment>
<dbReference type="EMBL" id="JAGTJQ010000004">
    <property type="protein sequence ID" value="KAH7033106.1"/>
    <property type="molecule type" value="Genomic_DNA"/>
</dbReference>
<feature type="compositionally biased region" description="Polar residues" evidence="1">
    <location>
        <begin position="19"/>
        <end position="28"/>
    </location>
</feature>
<organism evidence="2 3">
    <name type="scientific">Microdochium trichocladiopsis</name>
    <dbReference type="NCBI Taxonomy" id="1682393"/>
    <lineage>
        <taxon>Eukaryota</taxon>
        <taxon>Fungi</taxon>
        <taxon>Dikarya</taxon>
        <taxon>Ascomycota</taxon>
        <taxon>Pezizomycotina</taxon>
        <taxon>Sordariomycetes</taxon>
        <taxon>Xylariomycetidae</taxon>
        <taxon>Xylariales</taxon>
        <taxon>Microdochiaceae</taxon>
        <taxon>Microdochium</taxon>
    </lineage>
</organism>
<proteinExistence type="predicted"/>
<reference evidence="2" key="1">
    <citation type="journal article" date="2021" name="Nat. Commun.">
        <title>Genetic determinants of endophytism in the Arabidopsis root mycobiome.</title>
        <authorList>
            <person name="Mesny F."/>
            <person name="Miyauchi S."/>
            <person name="Thiergart T."/>
            <person name="Pickel B."/>
            <person name="Atanasova L."/>
            <person name="Karlsson M."/>
            <person name="Huettel B."/>
            <person name="Barry K.W."/>
            <person name="Haridas S."/>
            <person name="Chen C."/>
            <person name="Bauer D."/>
            <person name="Andreopoulos W."/>
            <person name="Pangilinan J."/>
            <person name="LaButti K."/>
            <person name="Riley R."/>
            <person name="Lipzen A."/>
            <person name="Clum A."/>
            <person name="Drula E."/>
            <person name="Henrissat B."/>
            <person name="Kohler A."/>
            <person name="Grigoriev I.V."/>
            <person name="Martin F.M."/>
            <person name="Hacquard S."/>
        </authorList>
    </citation>
    <scope>NUCLEOTIDE SEQUENCE</scope>
    <source>
        <strain evidence="2">MPI-CAGE-CH-0230</strain>
    </source>
</reference>
<sequence>MPPDYEPASALKRSRRSPQHPSSGSITEKSAVSCAQTWIVAADNLHPGARSAVMTTYQKPGRSYSSESGIGTATVHPILFWLATTADLTGRKWARDAMAVLEELLPCWMHMSSLATFAVKIDRGSDCPNSIFRIFSQFRPPEKRESRLPNRGIHSSLRPVWS</sequence>
<evidence type="ECO:0000256" key="1">
    <source>
        <dbReference type="SAM" id="MobiDB-lite"/>
    </source>
</evidence>
<dbReference type="Proteomes" id="UP000756346">
    <property type="component" value="Unassembled WGS sequence"/>
</dbReference>
<evidence type="ECO:0000313" key="2">
    <source>
        <dbReference type="EMBL" id="KAH7033106.1"/>
    </source>
</evidence>